<evidence type="ECO:0000313" key="1">
    <source>
        <dbReference type="EMBL" id="KAG7097487.1"/>
    </source>
</evidence>
<accession>A0A9P7UZH2</accession>
<dbReference type="Proteomes" id="UP001049176">
    <property type="component" value="Chromosome 2"/>
</dbReference>
<dbReference type="RefSeq" id="XP_043013957.1">
    <property type="nucleotide sequence ID" value="XM_043149353.1"/>
</dbReference>
<dbReference type="GeneID" id="66073905"/>
<reference evidence="1" key="1">
    <citation type="journal article" date="2021" name="Genome Biol. Evol.">
        <title>The assembled and annotated genome of the fairy-ring fungus Marasmius oreades.</title>
        <authorList>
            <person name="Hiltunen M."/>
            <person name="Ament-Velasquez S.L."/>
            <person name="Johannesson H."/>
        </authorList>
    </citation>
    <scope>NUCLEOTIDE SEQUENCE</scope>
    <source>
        <strain evidence="1">03SP1</strain>
    </source>
</reference>
<keyword evidence="2" id="KW-1185">Reference proteome</keyword>
<sequence length="76" mass="8254">MSRLPAPEIPVAQASIPLDIRGSNDGLEDSKTSSVEIASVNHDATGPQRRKGGIAFVSSISKNEPVVTRRELWSYY</sequence>
<protein>
    <submittedName>
        <fullName evidence="1">Uncharacterized protein</fullName>
    </submittedName>
</protein>
<comment type="caution">
    <text evidence="1">The sequence shown here is derived from an EMBL/GenBank/DDBJ whole genome shotgun (WGS) entry which is preliminary data.</text>
</comment>
<gene>
    <name evidence="1" type="ORF">E1B28_004829</name>
</gene>
<dbReference type="AlphaFoldDB" id="A0A9P7UZH2"/>
<proteinExistence type="predicted"/>
<feature type="non-terminal residue" evidence="1">
    <location>
        <position position="76"/>
    </location>
</feature>
<dbReference type="OrthoDB" id="3269103at2759"/>
<dbReference type="KEGG" id="more:E1B28_004829"/>
<evidence type="ECO:0000313" key="2">
    <source>
        <dbReference type="Proteomes" id="UP001049176"/>
    </source>
</evidence>
<dbReference type="EMBL" id="CM032182">
    <property type="protein sequence ID" value="KAG7097487.1"/>
    <property type="molecule type" value="Genomic_DNA"/>
</dbReference>
<name>A0A9P7UZH2_9AGAR</name>
<organism evidence="1 2">
    <name type="scientific">Marasmius oreades</name>
    <name type="common">fairy-ring Marasmius</name>
    <dbReference type="NCBI Taxonomy" id="181124"/>
    <lineage>
        <taxon>Eukaryota</taxon>
        <taxon>Fungi</taxon>
        <taxon>Dikarya</taxon>
        <taxon>Basidiomycota</taxon>
        <taxon>Agaricomycotina</taxon>
        <taxon>Agaricomycetes</taxon>
        <taxon>Agaricomycetidae</taxon>
        <taxon>Agaricales</taxon>
        <taxon>Marasmiineae</taxon>
        <taxon>Marasmiaceae</taxon>
        <taxon>Marasmius</taxon>
    </lineage>
</organism>